<dbReference type="InterPro" id="IPR007863">
    <property type="entry name" value="Peptidase_M16_C"/>
</dbReference>
<evidence type="ECO:0000259" key="4">
    <source>
        <dbReference type="Pfam" id="PF05193"/>
    </source>
</evidence>
<gene>
    <name evidence="5" type="ORF">OC940_02440</name>
</gene>
<reference evidence="5" key="2">
    <citation type="journal article" date="2023" name="mSystems">
        <title>Charting the Lipopeptidome of Nonpathogenic Pseudomonas.</title>
        <authorList>
            <person name="Cesa-Luna C."/>
            <person name="Geudens N."/>
            <person name="Girard L."/>
            <person name="De Roo V."/>
            <person name="Maklad H.R."/>
            <person name="Martins J.C."/>
            <person name="Hofte M."/>
            <person name="De Mot R."/>
        </authorList>
    </citation>
    <scope>NUCLEOTIDE SEQUENCE</scope>
    <source>
        <strain evidence="5">B1M3-32</strain>
    </source>
</reference>
<comment type="caution">
    <text evidence="5">The sequence shown here is derived from an EMBL/GenBank/DDBJ whole genome shotgun (WGS) entry which is preliminary data.</text>
</comment>
<dbReference type="InterPro" id="IPR050361">
    <property type="entry name" value="MPP/UQCRC_Complex"/>
</dbReference>
<feature type="signal peptide" evidence="2">
    <location>
        <begin position="1"/>
        <end position="21"/>
    </location>
</feature>
<dbReference type="PANTHER" id="PTHR11851">
    <property type="entry name" value="METALLOPROTEASE"/>
    <property type="match status" value="1"/>
</dbReference>
<dbReference type="GO" id="GO:0046872">
    <property type="term" value="F:metal ion binding"/>
    <property type="evidence" value="ECO:0007669"/>
    <property type="project" value="InterPro"/>
</dbReference>
<feature type="domain" description="Peptidase M16 C-terminal" evidence="4">
    <location>
        <begin position="192"/>
        <end position="376"/>
    </location>
</feature>
<keyword evidence="2" id="KW-0732">Signal</keyword>
<dbReference type="SUPFAM" id="SSF63411">
    <property type="entry name" value="LuxS/MPP-like metallohydrolase"/>
    <property type="match status" value="2"/>
</dbReference>
<protein>
    <submittedName>
        <fullName evidence="5">Insulinase family protein</fullName>
    </submittedName>
</protein>
<evidence type="ECO:0000259" key="3">
    <source>
        <dbReference type="Pfam" id="PF00675"/>
    </source>
</evidence>
<dbReference type="PANTHER" id="PTHR11851:SF49">
    <property type="entry name" value="MITOCHONDRIAL-PROCESSING PEPTIDASE SUBUNIT ALPHA"/>
    <property type="match status" value="1"/>
</dbReference>
<dbReference type="InterPro" id="IPR011765">
    <property type="entry name" value="Pept_M16_N"/>
</dbReference>
<proteinExistence type="inferred from homology"/>
<feature type="domain" description="Peptidase M16 N-terminal" evidence="3">
    <location>
        <begin position="37"/>
        <end position="181"/>
    </location>
</feature>
<feature type="chain" id="PRO_5040819948" evidence="2">
    <location>
        <begin position="22"/>
        <end position="448"/>
    </location>
</feature>
<comment type="similarity">
    <text evidence="1">Belongs to the peptidase M16 family.</text>
</comment>
<evidence type="ECO:0000256" key="1">
    <source>
        <dbReference type="ARBA" id="ARBA00007261"/>
    </source>
</evidence>
<dbReference type="RefSeq" id="WP_301620897.1">
    <property type="nucleotide sequence ID" value="NZ_JAOSKY010000001.1"/>
</dbReference>
<name>A0A9X2XDU6_9PSED</name>
<dbReference type="Gene3D" id="3.30.830.10">
    <property type="entry name" value="Metalloenzyme, LuxS/M16 peptidase-like"/>
    <property type="match status" value="2"/>
</dbReference>
<dbReference type="Pfam" id="PF05193">
    <property type="entry name" value="Peptidase_M16_C"/>
    <property type="match status" value="1"/>
</dbReference>
<dbReference type="EMBL" id="JAOSKY010000001">
    <property type="protein sequence ID" value="MCU7246657.1"/>
    <property type="molecule type" value="Genomic_DNA"/>
</dbReference>
<evidence type="ECO:0000313" key="5">
    <source>
        <dbReference type="EMBL" id="MCU7246657.1"/>
    </source>
</evidence>
<reference evidence="5" key="1">
    <citation type="submission" date="2022-09" db="EMBL/GenBank/DDBJ databases">
        <authorList>
            <person name="Cesa-Luna C."/>
            <person name="Girard L."/>
            <person name="Lood C."/>
            <person name="Hofte M."/>
            <person name="De Mot R."/>
        </authorList>
    </citation>
    <scope>NUCLEOTIDE SEQUENCE</scope>
    <source>
        <strain evidence="5">B1M3-32</strain>
    </source>
</reference>
<sequence>MDTLCSRMLLVLALTPLLALATPAPPTHDFMLDNGLKVIVREDHRAPLVTTQLWFKVGSSDESPGHTGLSHALEHMLYKGSSKLCSGEAAAILESLGAAENAFTGQHVTAYHQTLATQYLGVAFELMADLMSTAHLRTEELIPEMAVIREERRLRVDDDPMETALERLSTLAFPSSGLRTPVIGWMNDLYRLTASDLRDWYQSRYAPGNAVLVIVGDVTLEQVKPLARRWFGAIASRPFPAMQPMRELPEPGERQVTLHLPVHAPELIMAFNVPGQVTATASRTVYALRLIEMLLAGSPSARLQKRLQFQEGLFSKVEADYTPHTRGDSLLTLTARLTDSNTASLDAAQTRIWQMLDELRATAPGADELERARTQLIARQIYTRDFIEHTAHQLALLESSGLPWQLLDQDIEELKKVTPADIRRTAETYLTRERLSTAHVLVKEAGHE</sequence>
<dbReference type="Proteomes" id="UP001139955">
    <property type="component" value="Unassembled WGS sequence"/>
</dbReference>
<evidence type="ECO:0000256" key="2">
    <source>
        <dbReference type="SAM" id="SignalP"/>
    </source>
</evidence>
<keyword evidence="6" id="KW-1185">Reference proteome</keyword>
<organism evidence="5 6">
    <name type="scientific">Pseudomonas koreensis</name>
    <dbReference type="NCBI Taxonomy" id="198620"/>
    <lineage>
        <taxon>Bacteria</taxon>
        <taxon>Pseudomonadati</taxon>
        <taxon>Pseudomonadota</taxon>
        <taxon>Gammaproteobacteria</taxon>
        <taxon>Pseudomonadales</taxon>
        <taxon>Pseudomonadaceae</taxon>
        <taxon>Pseudomonas</taxon>
    </lineage>
</organism>
<dbReference type="Pfam" id="PF00675">
    <property type="entry name" value="Peptidase_M16"/>
    <property type="match status" value="1"/>
</dbReference>
<dbReference type="AlphaFoldDB" id="A0A9X2XDU6"/>
<accession>A0A9X2XDU6</accession>
<dbReference type="InterPro" id="IPR011249">
    <property type="entry name" value="Metalloenz_LuxS/M16"/>
</dbReference>
<evidence type="ECO:0000313" key="6">
    <source>
        <dbReference type="Proteomes" id="UP001139955"/>
    </source>
</evidence>